<accession>A0A2R5FY19</accession>
<proteinExistence type="predicted"/>
<dbReference type="Gene3D" id="3.40.50.2000">
    <property type="entry name" value="Glycogen Phosphorylase B"/>
    <property type="match status" value="2"/>
</dbReference>
<evidence type="ECO:0008006" key="3">
    <source>
        <dbReference type="Google" id="ProtNLM"/>
    </source>
</evidence>
<comment type="caution">
    <text evidence="1">The sequence shown here is derived from an EMBL/GenBank/DDBJ whole genome shotgun (WGS) entry which is preliminary data.</text>
</comment>
<sequence>MGKRLLIVSTLDSSQPFGAFTRPFYLGQYLTRYFDVFQIGLDCSSVKYAPSISIGSRNMKSYIQAIGKCIDEFCPDIIYAQETLPGLAALISLKLRKGYKPCLVLDFHTFSAYEYWMRLFSVANPFKEFVQCIKTYIAQGILIFSGIPIIAAGDAIPKLISQWYGRTPQQIYSIGNGVTEDLLNTELFLDKDPYQAFRPAKIVVLIAPKTFQFPSNDMSVLMTIEVAKYLENHQQKVHFVVIGRDNNDILAPIPSNISFLGFLPKREAFVNYVKYADIALLPFSKQAVAGGARNKALDYFASRKLVVSTPEGLRGLEEFRHLEHLLVTGYSTEEVANTVLDAASNIDKYQSLVDSAYTLIREKYSWNARAQNIAQILLKVSHS</sequence>
<dbReference type="AlphaFoldDB" id="A0A2R5FY19"/>
<dbReference type="Proteomes" id="UP000245124">
    <property type="component" value="Unassembled WGS sequence"/>
</dbReference>
<dbReference type="SUPFAM" id="SSF53756">
    <property type="entry name" value="UDP-Glycosyltransferase/glycogen phosphorylase"/>
    <property type="match status" value="1"/>
</dbReference>
<protein>
    <recommendedName>
        <fullName evidence="3">Glycosyltransferase subfamily 4-like N-terminal domain-containing protein</fullName>
    </recommendedName>
</protein>
<dbReference type="OrthoDB" id="526268at2"/>
<dbReference type="Pfam" id="PF13692">
    <property type="entry name" value="Glyco_trans_1_4"/>
    <property type="match status" value="1"/>
</dbReference>
<keyword evidence="2" id="KW-1185">Reference proteome</keyword>
<evidence type="ECO:0000313" key="2">
    <source>
        <dbReference type="Proteomes" id="UP000245124"/>
    </source>
</evidence>
<name>A0A2R5FY19_NOSCO</name>
<reference evidence="1 2" key="1">
    <citation type="submission" date="2017-06" db="EMBL/GenBank/DDBJ databases">
        <title>Genome sequencing of cyanobaciteial culture collection at National Institute for Environmental Studies (NIES).</title>
        <authorList>
            <person name="Hirose Y."/>
            <person name="Shimura Y."/>
            <person name="Fujisawa T."/>
            <person name="Nakamura Y."/>
            <person name="Kawachi M."/>
        </authorList>
    </citation>
    <scope>NUCLEOTIDE SEQUENCE [LARGE SCALE GENOMIC DNA]</scope>
    <source>
        <strain evidence="1 2">NIES-4072</strain>
    </source>
</reference>
<evidence type="ECO:0000313" key="1">
    <source>
        <dbReference type="EMBL" id="GBG20741.1"/>
    </source>
</evidence>
<dbReference type="EMBL" id="BDUD01000001">
    <property type="protein sequence ID" value="GBG20741.1"/>
    <property type="molecule type" value="Genomic_DNA"/>
</dbReference>
<organism evidence="1 2">
    <name type="scientific">Nostoc commune NIES-4072</name>
    <dbReference type="NCBI Taxonomy" id="2005467"/>
    <lineage>
        <taxon>Bacteria</taxon>
        <taxon>Bacillati</taxon>
        <taxon>Cyanobacteriota</taxon>
        <taxon>Cyanophyceae</taxon>
        <taxon>Nostocales</taxon>
        <taxon>Nostocaceae</taxon>
        <taxon>Nostoc</taxon>
    </lineage>
</organism>
<gene>
    <name evidence="1" type="ORF">NIES4072_44230</name>
</gene>
<dbReference type="RefSeq" id="WP_109010759.1">
    <property type="nucleotide sequence ID" value="NZ_BDUD01000001.1"/>
</dbReference>